<name>A0AAN7AZP4_9PEZI</name>
<reference evidence="1" key="1">
    <citation type="journal article" date="2023" name="Mol. Phylogenet. Evol.">
        <title>Genome-scale phylogeny and comparative genomics of the fungal order Sordariales.</title>
        <authorList>
            <person name="Hensen N."/>
            <person name="Bonometti L."/>
            <person name="Westerberg I."/>
            <person name="Brannstrom I.O."/>
            <person name="Guillou S."/>
            <person name="Cros-Aarteil S."/>
            <person name="Calhoun S."/>
            <person name="Haridas S."/>
            <person name="Kuo A."/>
            <person name="Mondo S."/>
            <person name="Pangilinan J."/>
            <person name="Riley R."/>
            <person name="LaButti K."/>
            <person name="Andreopoulos B."/>
            <person name="Lipzen A."/>
            <person name="Chen C."/>
            <person name="Yan M."/>
            <person name="Daum C."/>
            <person name="Ng V."/>
            <person name="Clum A."/>
            <person name="Steindorff A."/>
            <person name="Ohm R.A."/>
            <person name="Martin F."/>
            <person name="Silar P."/>
            <person name="Natvig D.O."/>
            <person name="Lalanne C."/>
            <person name="Gautier V."/>
            <person name="Ament-Velasquez S.L."/>
            <person name="Kruys A."/>
            <person name="Hutchinson M.I."/>
            <person name="Powell A.J."/>
            <person name="Barry K."/>
            <person name="Miller A.N."/>
            <person name="Grigoriev I.V."/>
            <person name="Debuchy R."/>
            <person name="Gladieux P."/>
            <person name="Hiltunen Thoren M."/>
            <person name="Johannesson H."/>
        </authorList>
    </citation>
    <scope>NUCLEOTIDE SEQUENCE</scope>
    <source>
        <strain evidence="1">PSN293</strain>
    </source>
</reference>
<organism evidence="1 2">
    <name type="scientific">Rhypophila decipiens</name>
    <dbReference type="NCBI Taxonomy" id="261697"/>
    <lineage>
        <taxon>Eukaryota</taxon>
        <taxon>Fungi</taxon>
        <taxon>Dikarya</taxon>
        <taxon>Ascomycota</taxon>
        <taxon>Pezizomycotina</taxon>
        <taxon>Sordariomycetes</taxon>
        <taxon>Sordariomycetidae</taxon>
        <taxon>Sordariales</taxon>
        <taxon>Naviculisporaceae</taxon>
        <taxon>Rhypophila</taxon>
    </lineage>
</organism>
<dbReference type="Proteomes" id="UP001301769">
    <property type="component" value="Unassembled WGS sequence"/>
</dbReference>
<keyword evidence="2" id="KW-1185">Reference proteome</keyword>
<reference evidence="1" key="2">
    <citation type="submission" date="2023-05" db="EMBL/GenBank/DDBJ databases">
        <authorList>
            <consortium name="Lawrence Berkeley National Laboratory"/>
            <person name="Steindorff A."/>
            <person name="Hensen N."/>
            <person name="Bonometti L."/>
            <person name="Westerberg I."/>
            <person name="Brannstrom I.O."/>
            <person name="Guillou S."/>
            <person name="Cros-Aarteil S."/>
            <person name="Calhoun S."/>
            <person name="Haridas S."/>
            <person name="Kuo A."/>
            <person name="Mondo S."/>
            <person name="Pangilinan J."/>
            <person name="Riley R."/>
            <person name="Labutti K."/>
            <person name="Andreopoulos B."/>
            <person name="Lipzen A."/>
            <person name="Chen C."/>
            <person name="Yanf M."/>
            <person name="Daum C."/>
            <person name="Ng V."/>
            <person name="Clum A."/>
            <person name="Ohm R."/>
            <person name="Martin F."/>
            <person name="Silar P."/>
            <person name="Natvig D."/>
            <person name="Lalanne C."/>
            <person name="Gautier V."/>
            <person name="Ament-Velasquez S.L."/>
            <person name="Kruys A."/>
            <person name="Hutchinson M.I."/>
            <person name="Powell A.J."/>
            <person name="Barry K."/>
            <person name="Miller A.N."/>
            <person name="Grigoriev I.V."/>
            <person name="Debuchy R."/>
            <person name="Gladieux P."/>
            <person name="Thoren M.H."/>
            <person name="Johannesson H."/>
        </authorList>
    </citation>
    <scope>NUCLEOTIDE SEQUENCE</scope>
    <source>
        <strain evidence="1">PSN293</strain>
    </source>
</reference>
<dbReference type="AlphaFoldDB" id="A0AAN7AZP4"/>
<protein>
    <submittedName>
        <fullName evidence="1">Uncharacterized protein</fullName>
    </submittedName>
</protein>
<sequence length="119" mass="13224">MATWELAPGQVQAPDTSEIIALSGPYLSQRTDVRIWDDTDFRVFHVTPGHDLRLDPDMHKRRIIAVANGIVHVRIQGGEEFQLGSSGICKIKPGMRCVLLNKQYAGAVLHIFTIPGCEM</sequence>
<evidence type="ECO:0000313" key="2">
    <source>
        <dbReference type="Proteomes" id="UP001301769"/>
    </source>
</evidence>
<accession>A0AAN7AZP4</accession>
<evidence type="ECO:0000313" key="1">
    <source>
        <dbReference type="EMBL" id="KAK4207396.1"/>
    </source>
</evidence>
<proteinExistence type="predicted"/>
<gene>
    <name evidence="1" type="ORF">QBC37DRAFT_298826</name>
</gene>
<comment type="caution">
    <text evidence="1">The sequence shown here is derived from an EMBL/GenBank/DDBJ whole genome shotgun (WGS) entry which is preliminary data.</text>
</comment>
<dbReference type="EMBL" id="MU858298">
    <property type="protein sequence ID" value="KAK4207396.1"/>
    <property type="molecule type" value="Genomic_DNA"/>
</dbReference>